<keyword evidence="3" id="KW-1185">Reference proteome</keyword>
<dbReference type="EMBL" id="JABXWD010000666">
    <property type="protein sequence ID" value="MBV6343568.1"/>
    <property type="molecule type" value="Genomic_DNA"/>
</dbReference>
<protein>
    <recommendedName>
        <fullName evidence="4">TadE-like protein</fullName>
    </recommendedName>
</protein>
<evidence type="ECO:0000256" key="1">
    <source>
        <dbReference type="SAM" id="Phobius"/>
    </source>
</evidence>
<evidence type="ECO:0000313" key="2">
    <source>
        <dbReference type="EMBL" id="MBV6343568.1"/>
    </source>
</evidence>
<evidence type="ECO:0008006" key="4">
    <source>
        <dbReference type="Google" id="ProtNLM"/>
    </source>
</evidence>
<proteinExistence type="predicted"/>
<organism evidence="2 3">
    <name type="scientific">Candidatus Magnetobacterium casense</name>
    <dbReference type="NCBI Taxonomy" id="1455061"/>
    <lineage>
        <taxon>Bacteria</taxon>
        <taxon>Pseudomonadati</taxon>
        <taxon>Nitrospirota</taxon>
        <taxon>Thermodesulfovibrionia</taxon>
        <taxon>Thermodesulfovibrionales</taxon>
        <taxon>Candidatus Magnetobacteriaceae</taxon>
        <taxon>Candidatus Magnetobacterium</taxon>
    </lineage>
</organism>
<sequence length="69" mass="7843">MSRHTASPYREQRCLNCELGCLLLPALVVIIPMLLIGEVINDLCTLYYRLSDWRRRHVVADAQAKGMGV</sequence>
<keyword evidence="1" id="KW-0472">Membrane</keyword>
<evidence type="ECO:0000313" key="3">
    <source>
        <dbReference type="Proteomes" id="UP001196980"/>
    </source>
</evidence>
<reference evidence="2 3" key="1">
    <citation type="journal article" date="2020" name="J Geophys Res Biogeosci">
        <title>Magnetotaxis as an Adaptation to Enable Bacterial Shuttling of Microbial Sulfur and Sulfur Cycling Across Aquatic Oxic#Anoxic Interfaces.</title>
        <authorList>
            <person name="Li J."/>
            <person name="Liu P."/>
            <person name="Wang J."/>
            <person name="Roberts A.P."/>
            <person name="Pan Y."/>
        </authorList>
    </citation>
    <scope>NUCLEOTIDE SEQUENCE [LARGE SCALE GENOMIC DNA]</scope>
    <source>
        <strain evidence="2 3">MYR-1_YQ</strain>
    </source>
</reference>
<comment type="caution">
    <text evidence="2">The sequence shown here is derived from an EMBL/GenBank/DDBJ whole genome shotgun (WGS) entry which is preliminary data.</text>
</comment>
<accession>A0ABS6S535</accession>
<dbReference type="RefSeq" id="WP_218254187.1">
    <property type="nucleotide sequence ID" value="NZ_JABXWD010000666.1"/>
</dbReference>
<keyword evidence="1" id="KW-1133">Transmembrane helix</keyword>
<feature type="transmembrane region" description="Helical" evidence="1">
    <location>
        <begin position="21"/>
        <end position="40"/>
    </location>
</feature>
<dbReference type="Proteomes" id="UP001196980">
    <property type="component" value="Unassembled WGS sequence"/>
</dbReference>
<keyword evidence="1" id="KW-0812">Transmembrane</keyword>
<name>A0ABS6S535_9BACT</name>
<gene>
    <name evidence="2" type="ORF">HWQ67_18520</name>
</gene>